<dbReference type="Pfam" id="PF00041">
    <property type="entry name" value="fn3"/>
    <property type="match status" value="3"/>
</dbReference>
<dbReference type="PANTHER" id="PTHR46957:SF3">
    <property type="entry name" value="CYTOKINE RECEPTOR"/>
    <property type="match status" value="1"/>
</dbReference>
<feature type="transmembrane region" description="Helical" evidence="9">
    <location>
        <begin position="668"/>
        <end position="691"/>
    </location>
</feature>
<evidence type="ECO:0000256" key="3">
    <source>
        <dbReference type="ARBA" id="ARBA00022729"/>
    </source>
</evidence>
<feature type="domain" description="Tyrosine-protein phosphatase" evidence="10">
    <location>
        <begin position="422"/>
        <end position="644"/>
    </location>
</feature>
<dbReference type="InterPro" id="IPR050713">
    <property type="entry name" value="RTP_Phos/Ushers"/>
</dbReference>
<evidence type="ECO:0000256" key="9">
    <source>
        <dbReference type="SAM" id="Phobius"/>
    </source>
</evidence>
<accession>A0A1A8EMA2</accession>
<name>A0A1A8EMA2_9TELE</name>
<evidence type="ECO:0000256" key="4">
    <source>
        <dbReference type="ARBA" id="ARBA00022801"/>
    </source>
</evidence>
<keyword evidence="13" id="KW-0675">Receptor</keyword>
<keyword evidence="7 9" id="KW-0472">Membrane</keyword>
<evidence type="ECO:0000256" key="5">
    <source>
        <dbReference type="ARBA" id="ARBA00022912"/>
    </source>
</evidence>
<dbReference type="InterPro" id="IPR000387">
    <property type="entry name" value="Tyr_Pase_dom"/>
</dbReference>
<dbReference type="FunFam" id="2.60.40.10:FF:000082">
    <property type="entry name" value="receptor-type tyrosine-protein phosphatase delta isoform X2"/>
    <property type="match status" value="1"/>
</dbReference>
<dbReference type="SMART" id="SM00404">
    <property type="entry name" value="PTPc_motif"/>
    <property type="match status" value="1"/>
</dbReference>
<proteinExistence type="predicted"/>
<evidence type="ECO:0000256" key="2">
    <source>
        <dbReference type="ARBA" id="ARBA00022692"/>
    </source>
</evidence>
<dbReference type="GO" id="GO:0004725">
    <property type="term" value="F:protein tyrosine phosphatase activity"/>
    <property type="evidence" value="ECO:0007669"/>
    <property type="project" value="InterPro"/>
</dbReference>
<dbReference type="PROSITE" id="PS50853">
    <property type="entry name" value="FN3"/>
    <property type="match status" value="4"/>
</dbReference>
<keyword evidence="6 9" id="KW-1133">Transmembrane helix</keyword>
<evidence type="ECO:0000313" key="13">
    <source>
        <dbReference type="EMBL" id="SBQ46874.1"/>
    </source>
</evidence>
<feature type="domain" description="Fibronectin type-III" evidence="12">
    <location>
        <begin position="167"/>
        <end position="265"/>
    </location>
</feature>
<evidence type="ECO:0000256" key="8">
    <source>
        <dbReference type="ARBA" id="ARBA00023180"/>
    </source>
</evidence>
<dbReference type="Gene3D" id="2.60.40.10">
    <property type="entry name" value="Immunoglobulins"/>
    <property type="match status" value="4"/>
</dbReference>
<dbReference type="SMART" id="SM00194">
    <property type="entry name" value="PTPc"/>
    <property type="match status" value="1"/>
</dbReference>
<dbReference type="EMBL" id="HAEB01000432">
    <property type="protein sequence ID" value="SBQ46874.1"/>
    <property type="molecule type" value="Transcribed_RNA"/>
</dbReference>
<protein>
    <submittedName>
        <fullName evidence="13">Protein tyrosine phosphatase, receptor type, s, a</fullName>
    </submittedName>
</protein>
<comment type="subcellular location">
    <subcellularLocation>
        <location evidence="1">Membrane</location>
        <topology evidence="1">Single-pass membrane protein</topology>
    </subcellularLocation>
</comment>
<evidence type="ECO:0000259" key="11">
    <source>
        <dbReference type="PROSITE" id="PS50056"/>
    </source>
</evidence>
<dbReference type="SUPFAM" id="SSF52799">
    <property type="entry name" value="(Phosphotyrosine protein) phosphatases II"/>
    <property type="match status" value="1"/>
</dbReference>
<dbReference type="Gene3D" id="3.90.190.10">
    <property type="entry name" value="Protein tyrosine phosphatase superfamily"/>
    <property type="match status" value="1"/>
</dbReference>
<gene>
    <name evidence="13" type="primary">PTPRSA</name>
</gene>
<dbReference type="PRINTS" id="PR00700">
    <property type="entry name" value="PRTYPHPHTASE"/>
</dbReference>
<dbReference type="Pfam" id="PF00102">
    <property type="entry name" value="Y_phosphatase"/>
    <property type="match status" value="1"/>
</dbReference>
<dbReference type="PROSITE" id="PS00383">
    <property type="entry name" value="TYR_PHOSPHATASE_1"/>
    <property type="match status" value="1"/>
</dbReference>
<dbReference type="InterPro" id="IPR000242">
    <property type="entry name" value="PTP_cat"/>
</dbReference>
<organism evidence="13">
    <name type="scientific">Nothobranchius korthausae</name>
    <dbReference type="NCBI Taxonomy" id="1143690"/>
    <lineage>
        <taxon>Eukaryota</taxon>
        <taxon>Metazoa</taxon>
        <taxon>Chordata</taxon>
        <taxon>Craniata</taxon>
        <taxon>Vertebrata</taxon>
        <taxon>Euteleostomi</taxon>
        <taxon>Actinopterygii</taxon>
        <taxon>Neopterygii</taxon>
        <taxon>Teleostei</taxon>
        <taxon>Neoteleostei</taxon>
        <taxon>Acanthomorphata</taxon>
        <taxon>Ovalentaria</taxon>
        <taxon>Atherinomorphae</taxon>
        <taxon>Cyprinodontiformes</taxon>
        <taxon>Nothobranchiidae</taxon>
        <taxon>Nothobranchius</taxon>
    </lineage>
</organism>
<keyword evidence="8" id="KW-0325">Glycoprotein</keyword>
<sequence length="727" mass="81285">MEPMEEPMVLPNEERVLLQRLEKWTQYSITVSASTAVGMGPESEPLVCRTDEDVPGASPRRVEVEVLNSTALKVMWRSVIPGKQNGQIRGYQVHYVRVENGESRGLPLIKDVMLADAQWETDDTAEYEMVIGGLKPDTTYSITVAAYTTKGDGTRSKPKVVVTKGAVPGPPYLSVVQNSKSSAIVHWDPPDLTNGMDLQGFRLQFGRKDVSPLATLEFAPQERQYSVGNIHRGATYLFKISAKSRGGFGEEAVAELTIPENSPGGYPQMNEGSNITCCSVQLSWSPPVLAERNGVITEYTLAYKEAGAGGSPLELRLPPNLSSFVLNSLKPNSAYDVKIRAHTSIGPGPYSPPIQYRTVAIDPAGQLVAWHPTDALLRTVGMQCFGSVSMFVWQHIGSANSNSVSLSQQLALGLQGLTVNHRVVMVQSRWPIRGVEGSDYINASCIDGYRQQKAYLATQGPLAETTEDFWRMLWEHNSTIVVMLTKLREMGREKCHQYWPAERSARYQYFVVDPMAEYNMPQYILREFKVTDARDGQSRTVRQFQFTDWPEQGVPKSGEGFIDFIGQVHKTKEQFGQDGPISVHCSAGVGRTGVFITLSIVLERMRYEGVVDIFQTVKMLRTQRPAMVQTEDEYQFCYHAALEITVNNPSGEENGFLEQMGQPNRESWGFLCVQCPPFIIIIICICLFFSVKNQTCCLSLDNALVRVSVWILRRFTVDVHKKTERWT</sequence>
<dbReference type="InterPro" id="IPR003595">
    <property type="entry name" value="Tyr_Pase_cat"/>
</dbReference>
<feature type="domain" description="Fibronectin type-III" evidence="12">
    <location>
        <begin position="266"/>
        <end position="361"/>
    </location>
</feature>
<keyword evidence="2 9" id="KW-0812">Transmembrane</keyword>
<dbReference type="FunFam" id="2.60.40.10:FF:000066">
    <property type="entry name" value="receptor-type tyrosine-protein phosphatase delta isoform X1"/>
    <property type="match status" value="1"/>
</dbReference>
<evidence type="ECO:0000256" key="1">
    <source>
        <dbReference type="ARBA" id="ARBA00004167"/>
    </source>
</evidence>
<dbReference type="SUPFAM" id="SSF49265">
    <property type="entry name" value="Fibronectin type III"/>
    <property type="match status" value="2"/>
</dbReference>
<keyword evidence="5" id="KW-0904">Protein phosphatase</keyword>
<keyword evidence="4" id="KW-0378">Hydrolase</keyword>
<evidence type="ECO:0000256" key="7">
    <source>
        <dbReference type="ARBA" id="ARBA00023136"/>
    </source>
</evidence>
<feature type="domain" description="Fibronectin type-III" evidence="12">
    <location>
        <begin position="1"/>
        <end position="53"/>
    </location>
</feature>
<evidence type="ECO:0000259" key="10">
    <source>
        <dbReference type="PROSITE" id="PS50055"/>
    </source>
</evidence>
<dbReference type="InterPro" id="IPR003961">
    <property type="entry name" value="FN3_dom"/>
</dbReference>
<feature type="domain" description="Fibronectin type-III" evidence="12">
    <location>
        <begin position="58"/>
        <end position="166"/>
    </location>
</feature>
<feature type="domain" description="Tyrosine specific protein phosphatases" evidence="11">
    <location>
        <begin position="562"/>
        <end position="635"/>
    </location>
</feature>
<dbReference type="CDD" id="cd14554">
    <property type="entry name" value="R-PTP-LAR-2"/>
    <property type="match status" value="1"/>
</dbReference>
<reference evidence="13" key="1">
    <citation type="submission" date="2016-05" db="EMBL/GenBank/DDBJ databases">
        <authorList>
            <person name="Lavstsen T."/>
            <person name="Jespersen J.S."/>
        </authorList>
    </citation>
    <scope>NUCLEOTIDE SEQUENCE</scope>
    <source>
        <tissue evidence="13">Brain</tissue>
    </source>
</reference>
<dbReference type="FunFam" id="2.60.40.10:FF:000128">
    <property type="entry name" value="receptor-type tyrosine-protein phosphatase delta isoform X2"/>
    <property type="match status" value="1"/>
</dbReference>
<dbReference type="InterPro" id="IPR016130">
    <property type="entry name" value="Tyr_Pase_AS"/>
</dbReference>
<dbReference type="AlphaFoldDB" id="A0A1A8EMA2"/>
<dbReference type="CDD" id="cd00063">
    <property type="entry name" value="FN3"/>
    <property type="match status" value="4"/>
</dbReference>
<dbReference type="InterPro" id="IPR013783">
    <property type="entry name" value="Ig-like_fold"/>
</dbReference>
<reference evidence="13" key="2">
    <citation type="submission" date="2016-06" db="EMBL/GenBank/DDBJ databases">
        <title>The genome of a short-lived fish provides insights into sex chromosome evolution and the genetic control of aging.</title>
        <authorList>
            <person name="Reichwald K."/>
            <person name="Felder M."/>
            <person name="Petzold A."/>
            <person name="Koch P."/>
            <person name="Groth M."/>
            <person name="Platzer M."/>
        </authorList>
    </citation>
    <scope>NUCLEOTIDE SEQUENCE</scope>
    <source>
        <tissue evidence="13">Brain</tissue>
    </source>
</reference>
<dbReference type="PROSITE" id="PS50055">
    <property type="entry name" value="TYR_PHOSPHATASE_PTP"/>
    <property type="match status" value="1"/>
</dbReference>
<keyword evidence="3" id="KW-0732">Signal</keyword>
<evidence type="ECO:0000259" key="12">
    <source>
        <dbReference type="PROSITE" id="PS50853"/>
    </source>
</evidence>
<dbReference type="GO" id="GO:0016020">
    <property type="term" value="C:membrane"/>
    <property type="evidence" value="ECO:0007669"/>
    <property type="project" value="UniProtKB-SubCell"/>
</dbReference>
<evidence type="ECO:0000256" key="6">
    <source>
        <dbReference type="ARBA" id="ARBA00022989"/>
    </source>
</evidence>
<dbReference type="InterPro" id="IPR036116">
    <property type="entry name" value="FN3_sf"/>
</dbReference>
<dbReference type="PANTHER" id="PTHR46957">
    <property type="entry name" value="CYTOKINE RECEPTOR"/>
    <property type="match status" value="1"/>
</dbReference>
<dbReference type="SMART" id="SM00060">
    <property type="entry name" value="FN3"/>
    <property type="match status" value="3"/>
</dbReference>
<dbReference type="InterPro" id="IPR029021">
    <property type="entry name" value="Prot-tyrosine_phosphatase-like"/>
</dbReference>
<dbReference type="PROSITE" id="PS50056">
    <property type="entry name" value="TYR_PHOSPHATASE_2"/>
    <property type="match status" value="1"/>
</dbReference>
<dbReference type="FunFam" id="3.90.190.10:FF:000002">
    <property type="entry name" value="receptor-type tyrosine-protein phosphatase delta isoform X2"/>
    <property type="match status" value="1"/>
</dbReference>